<feature type="region of interest" description="Disordered" evidence="1">
    <location>
        <begin position="1"/>
        <end position="21"/>
    </location>
</feature>
<dbReference type="Gene3D" id="1.10.357.10">
    <property type="entry name" value="Tetracycline Repressor, domain 2"/>
    <property type="match status" value="1"/>
</dbReference>
<gene>
    <name evidence="2" type="ORF">SAMN04488498_16311</name>
</gene>
<proteinExistence type="predicted"/>
<organism evidence="2 3">
    <name type="scientific">Neomesorhizobium albiziae</name>
    <dbReference type="NCBI Taxonomy" id="335020"/>
    <lineage>
        <taxon>Bacteria</taxon>
        <taxon>Pseudomonadati</taxon>
        <taxon>Pseudomonadota</taxon>
        <taxon>Alphaproteobacteria</taxon>
        <taxon>Hyphomicrobiales</taxon>
        <taxon>Phyllobacteriaceae</taxon>
        <taxon>Neomesorhizobium</taxon>
    </lineage>
</organism>
<name>A0A1I4FZ68_9HYPH</name>
<sequence>MTSRLQRPGLRRADPGTDTQQLVGCCDSGPGNVSFETHLHATMSSLVESEQDIKDGVAAARIVALLAKEPALRAAWLMACSQADAELTRIIAARLEREEEVRARLRWWRMFLNLLNIKARKGCTPMEVVKILYPDFAPLSDTEITL</sequence>
<dbReference type="EMBL" id="FOSL01000063">
    <property type="protein sequence ID" value="SFL22031.1"/>
    <property type="molecule type" value="Genomic_DNA"/>
</dbReference>
<evidence type="ECO:0000313" key="3">
    <source>
        <dbReference type="Proteomes" id="UP000323300"/>
    </source>
</evidence>
<feature type="non-terminal residue" evidence="2">
    <location>
        <position position="146"/>
    </location>
</feature>
<dbReference type="AlphaFoldDB" id="A0A1I4FZ68"/>
<protein>
    <submittedName>
        <fullName evidence="2">Uncharacterized protein</fullName>
    </submittedName>
</protein>
<keyword evidence="3" id="KW-1185">Reference proteome</keyword>
<reference evidence="2 3" key="1">
    <citation type="submission" date="2016-10" db="EMBL/GenBank/DDBJ databases">
        <authorList>
            <person name="Varghese N."/>
            <person name="Submissions S."/>
        </authorList>
    </citation>
    <scope>NUCLEOTIDE SEQUENCE [LARGE SCALE GENOMIC DNA]</scope>
    <source>
        <strain evidence="2 3">DSM 21822</strain>
    </source>
</reference>
<evidence type="ECO:0000256" key="1">
    <source>
        <dbReference type="SAM" id="MobiDB-lite"/>
    </source>
</evidence>
<accession>A0A1I4FZ68</accession>
<dbReference type="Proteomes" id="UP000323300">
    <property type="component" value="Unassembled WGS sequence"/>
</dbReference>
<evidence type="ECO:0000313" key="2">
    <source>
        <dbReference type="EMBL" id="SFL22031.1"/>
    </source>
</evidence>